<evidence type="ECO:0000313" key="2">
    <source>
        <dbReference type="Proteomes" id="UP000261640"/>
    </source>
</evidence>
<name>A0A7N8YIN9_9TELE</name>
<organism evidence="1 2">
    <name type="scientific">Mastacembelus armatus</name>
    <name type="common">zig-zag eel</name>
    <dbReference type="NCBI Taxonomy" id="205130"/>
    <lineage>
        <taxon>Eukaryota</taxon>
        <taxon>Metazoa</taxon>
        <taxon>Chordata</taxon>
        <taxon>Craniata</taxon>
        <taxon>Vertebrata</taxon>
        <taxon>Euteleostomi</taxon>
        <taxon>Actinopterygii</taxon>
        <taxon>Neopterygii</taxon>
        <taxon>Teleostei</taxon>
        <taxon>Neoteleostei</taxon>
        <taxon>Acanthomorphata</taxon>
        <taxon>Anabantaria</taxon>
        <taxon>Synbranchiformes</taxon>
        <taxon>Mastacembelidae</taxon>
        <taxon>Mastacembelus</taxon>
    </lineage>
</organism>
<protein>
    <submittedName>
        <fullName evidence="1">Uncharacterized protein</fullName>
    </submittedName>
</protein>
<dbReference type="InParanoid" id="A0A7N8YIN9"/>
<dbReference type="Ensembl" id="ENSMAMT00000043808.1">
    <property type="protein sequence ID" value="ENSMAMP00000066122.1"/>
    <property type="gene ID" value="ENSMAMG00000025926.1"/>
</dbReference>
<reference evidence="1" key="1">
    <citation type="submission" date="2025-08" db="UniProtKB">
        <authorList>
            <consortium name="Ensembl"/>
        </authorList>
    </citation>
    <scope>IDENTIFICATION</scope>
</reference>
<proteinExistence type="predicted"/>
<keyword evidence="2" id="KW-1185">Reference proteome</keyword>
<sequence>MNLRVYITHSCSFINCAAQFCSTAVKFFSYSTYKTDSKLQVRFYQTETLCSQPLLVFHDYLYFIFEAASETWRGMYPILTASLLSQHKYKKKDKQKLD</sequence>
<accession>A0A7N8YIN9</accession>
<dbReference type="AlphaFoldDB" id="A0A7N8YIN9"/>
<dbReference type="Proteomes" id="UP000261640">
    <property type="component" value="Unplaced"/>
</dbReference>
<reference evidence="1" key="2">
    <citation type="submission" date="2025-09" db="UniProtKB">
        <authorList>
            <consortium name="Ensembl"/>
        </authorList>
    </citation>
    <scope>IDENTIFICATION</scope>
</reference>
<evidence type="ECO:0000313" key="1">
    <source>
        <dbReference type="Ensembl" id="ENSMAMP00000066122.1"/>
    </source>
</evidence>